<dbReference type="Gene3D" id="3.30.2080.10">
    <property type="entry name" value="GH92 mannosidase domain"/>
    <property type="match status" value="1"/>
</dbReference>
<dbReference type="GO" id="GO:0016787">
    <property type="term" value="F:hydrolase activity"/>
    <property type="evidence" value="ECO:0007669"/>
    <property type="project" value="UniProtKB-KW"/>
</dbReference>
<dbReference type="EMBL" id="JBHMEW010000007">
    <property type="protein sequence ID" value="MFB9210405.1"/>
    <property type="molecule type" value="Genomic_DNA"/>
</dbReference>
<reference evidence="2 3" key="1">
    <citation type="submission" date="2024-09" db="EMBL/GenBank/DDBJ databases">
        <authorList>
            <person name="Sun Q."/>
            <person name="Mori K."/>
        </authorList>
    </citation>
    <scope>NUCLEOTIDE SEQUENCE [LARGE SCALE GENOMIC DNA]</scope>
    <source>
        <strain evidence="2 3">CECT 7682</strain>
    </source>
</reference>
<keyword evidence="2" id="KW-0378">Hydrolase</keyword>
<evidence type="ECO:0000259" key="1">
    <source>
        <dbReference type="Pfam" id="PF07971"/>
    </source>
</evidence>
<feature type="domain" description="Glycosyl hydrolase family 92" evidence="1">
    <location>
        <begin position="1"/>
        <end position="79"/>
    </location>
</feature>
<gene>
    <name evidence="2" type="ORF">ACFFUR_01180</name>
</gene>
<dbReference type="PANTHER" id="PTHR12143">
    <property type="entry name" value="PEPTIDE N-GLYCANASE PNGASE -RELATED"/>
    <property type="match status" value="1"/>
</dbReference>
<dbReference type="InterPro" id="IPR050883">
    <property type="entry name" value="PNGase"/>
</dbReference>
<dbReference type="Pfam" id="PF07971">
    <property type="entry name" value="Glyco_hydro_92"/>
    <property type="match status" value="1"/>
</dbReference>
<protein>
    <submittedName>
        <fullName evidence="2">Glycoside hydrolase domain-containing protein</fullName>
    </submittedName>
</protein>
<dbReference type="InterPro" id="IPR012939">
    <property type="entry name" value="Glyco_hydro_92"/>
</dbReference>
<organism evidence="2 3">
    <name type="scientific">Echinicola jeungdonensis</name>
    <dbReference type="NCBI Taxonomy" id="709343"/>
    <lineage>
        <taxon>Bacteria</taxon>
        <taxon>Pseudomonadati</taxon>
        <taxon>Bacteroidota</taxon>
        <taxon>Cytophagia</taxon>
        <taxon>Cytophagales</taxon>
        <taxon>Cyclobacteriaceae</taxon>
        <taxon>Echinicola</taxon>
    </lineage>
</organism>
<accession>A0ABV5J0R7</accession>
<evidence type="ECO:0000313" key="2">
    <source>
        <dbReference type="EMBL" id="MFB9210405.1"/>
    </source>
</evidence>
<proteinExistence type="predicted"/>
<dbReference type="RefSeq" id="WP_353959601.1">
    <property type="nucleotide sequence ID" value="NZ_JAUFQT010000001.1"/>
</dbReference>
<keyword evidence="3" id="KW-1185">Reference proteome</keyword>
<comment type="caution">
    <text evidence="2">The sequence shown here is derived from an EMBL/GenBank/DDBJ whole genome shotgun (WGS) entry which is preliminary data.</text>
</comment>
<dbReference type="Proteomes" id="UP001589654">
    <property type="component" value="Unassembled WGS sequence"/>
</dbReference>
<dbReference type="PANTHER" id="PTHR12143:SF43">
    <property type="entry name" value="PUTATIVE-RELATED"/>
    <property type="match status" value="1"/>
</dbReference>
<sequence length="118" mass="13693">MGFYPVCPGTDQYVLGTPLFKKMTLHLENGKDVLINAPNNSAENQYINRLEINGENYSKNWLSHKQLMKGAVLDVTMGNSPNRNRERNRKISLFHYPMKNNIQIMDLKVKQHQKMENS</sequence>
<name>A0ABV5J0R7_9BACT</name>
<evidence type="ECO:0000313" key="3">
    <source>
        <dbReference type="Proteomes" id="UP001589654"/>
    </source>
</evidence>